<keyword evidence="2" id="KW-1185">Reference proteome</keyword>
<reference evidence="1 2" key="1">
    <citation type="submission" date="2024-09" db="EMBL/GenBank/DDBJ databases">
        <title>Rethinking Asexuality: The Enigmatic Case of Functional Sexual Genes in Lepraria (Stereocaulaceae).</title>
        <authorList>
            <person name="Doellman M."/>
            <person name="Sun Y."/>
            <person name="Barcenas-Pena A."/>
            <person name="Lumbsch H.T."/>
            <person name="Grewe F."/>
        </authorList>
    </citation>
    <scope>NUCLEOTIDE SEQUENCE [LARGE SCALE GENOMIC DNA]</scope>
    <source>
        <strain evidence="1 2">Mercado 3170</strain>
    </source>
</reference>
<name>A0ABR4ADX1_9LECA</name>
<gene>
    <name evidence="1" type="ORF">N7G274_005970</name>
</gene>
<comment type="caution">
    <text evidence="1">The sequence shown here is derived from an EMBL/GenBank/DDBJ whole genome shotgun (WGS) entry which is preliminary data.</text>
</comment>
<evidence type="ECO:0000313" key="2">
    <source>
        <dbReference type="Proteomes" id="UP001590950"/>
    </source>
</evidence>
<proteinExistence type="predicted"/>
<accession>A0ABR4ADX1</accession>
<dbReference type="Proteomes" id="UP001590950">
    <property type="component" value="Unassembled WGS sequence"/>
</dbReference>
<dbReference type="EMBL" id="JBEFKJ010000017">
    <property type="protein sequence ID" value="KAL2041588.1"/>
    <property type="molecule type" value="Genomic_DNA"/>
</dbReference>
<protein>
    <submittedName>
        <fullName evidence="1">Uncharacterized protein</fullName>
    </submittedName>
</protein>
<organism evidence="1 2">
    <name type="scientific">Stereocaulon virgatum</name>
    <dbReference type="NCBI Taxonomy" id="373712"/>
    <lineage>
        <taxon>Eukaryota</taxon>
        <taxon>Fungi</taxon>
        <taxon>Dikarya</taxon>
        <taxon>Ascomycota</taxon>
        <taxon>Pezizomycotina</taxon>
        <taxon>Lecanoromycetes</taxon>
        <taxon>OSLEUM clade</taxon>
        <taxon>Lecanoromycetidae</taxon>
        <taxon>Lecanorales</taxon>
        <taxon>Lecanorineae</taxon>
        <taxon>Stereocaulaceae</taxon>
        <taxon>Stereocaulon</taxon>
    </lineage>
</organism>
<sequence>MLFDDYGIGRASMTTAMGNRLSCPSQYTTWSSISLKLYGSDRVTTFLTHLGLFRPSANHGLEPEIQSSNNHTFPAEDAFDVHCDKRCDMAAADTGMCAFELLRVDLYCQKQASLKALLPRPPRPPSPTGTLIETSVLIILTR</sequence>
<evidence type="ECO:0000313" key="1">
    <source>
        <dbReference type="EMBL" id="KAL2041588.1"/>
    </source>
</evidence>